<feature type="transmembrane region" description="Helical" evidence="5">
    <location>
        <begin position="56"/>
        <end position="78"/>
    </location>
</feature>
<comment type="caution">
    <text evidence="7">The sequence shown here is derived from an EMBL/GenBank/DDBJ whole genome shotgun (WGS) entry which is preliminary data.</text>
</comment>
<feature type="domain" description="ABC transmembrane type-1" evidence="6">
    <location>
        <begin position="34"/>
        <end position="195"/>
    </location>
</feature>
<dbReference type="GO" id="GO:0015421">
    <property type="term" value="F:ABC-type oligopeptide transporter activity"/>
    <property type="evidence" value="ECO:0007669"/>
    <property type="project" value="TreeGrafter"/>
</dbReference>
<accession>X0TH85</accession>
<keyword evidence="3 5" id="KW-1133">Transmembrane helix</keyword>
<organism evidence="7">
    <name type="scientific">marine sediment metagenome</name>
    <dbReference type="NCBI Taxonomy" id="412755"/>
    <lineage>
        <taxon>unclassified sequences</taxon>
        <taxon>metagenomes</taxon>
        <taxon>ecological metagenomes</taxon>
    </lineage>
</organism>
<dbReference type="AlphaFoldDB" id="X0TH85"/>
<feature type="transmembrane region" description="Helical" evidence="5">
    <location>
        <begin position="143"/>
        <end position="173"/>
    </location>
</feature>
<sequence length="195" mass="21922">MFASAIFDGAQIAPAIPMIDNVFTGEGITISRPLPGFLSRLIATINALPRLRLLKFIVFGFLGLFVLKAFAAFIRQYLMTKVGHLVLRDIRNALYAKYQYFSLDYYSKSKVGVLISRITHDVGVINNSIAQGLTDIFYQSFKAIILLSIAILINWRLFLLSIVLFPFISIPVVRISRALRKISTKTQEKMGELTS</sequence>
<proteinExistence type="predicted"/>
<evidence type="ECO:0000256" key="5">
    <source>
        <dbReference type="SAM" id="Phobius"/>
    </source>
</evidence>
<evidence type="ECO:0000256" key="1">
    <source>
        <dbReference type="ARBA" id="ARBA00004141"/>
    </source>
</evidence>
<dbReference type="InterPro" id="IPR039421">
    <property type="entry name" value="Type_1_exporter"/>
</dbReference>
<dbReference type="PANTHER" id="PTHR43394">
    <property type="entry name" value="ATP-DEPENDENT PERMEASE MDL1, MITOCHONDRIAL"/>
    <property type="match status" value="1"/>
</dbReference>
<reference evidence="7" key="1">
    <citation type="journal article" date="2014" name="Front. Microbiol.">
        <title>High frequency of phylogenetically diverse reductive dehalogenase-homologous genes in deep subseafloor sedimentary metagenomes.</title>
        <authorList>
            <person name="Kawai M."/>
            <person name="Futagami T."/>
            <person name="Toyoda A."/>
            <person name="Takaki Y."/>
            <person name="Nishi S."/>
            <person name="Hori S."/>
            <person name="Arai W."/>
            <person name="Tsubouchi T."/>
            <person name="Morono Y."/>
            <person name="Uchiyama I."/>
            <person name="Ito T."/>
            <person name="Fujiyama A."/>
            <person name="Inagaki F."/>
            <person name="Takami H."/>
        </authorList>
    </citation>
    <scope>NUCLEOTIDE SEQUENCE</scope>
    <source>
        <strain evidence="7">Expedition CK06-06</strain>
    </source>
</reference>
<name>X0TH85_9ZZZZ</name>
<evidence type="ECO:0000313" key="7">
    <source>
        <dbReference type="EMBL" id="GAF92599.1"/>
    </source>
</evidence>
<dbReference type="InterPro" id="IPR011527">
    <property type="entry name" value="ABC1_TM_dom"/>
</dbReference>
<evidence type="ECO:0000256" key="3">
    <source>
        <dbReference type="ARBA" id="ARBA00022989"/>
    </source>
</evidence>
<dbReference type="GO" id="GO:0005524">
    <property type="term" value="F:ATP binding"/>
    <property type="evidence" value="ECO:0007669"/>
    <property type="project" value="InterPro"/>
</dbReference>
<dbReference type="Pfam" id="PF00664">
    <property type="entry name" value="ABC_membrane"/>
    <property type="match status" value="1"/>
</dbReference>
<feature type="non-terminal residue" evidence="7">
    <location>
        <position position="195"/>
    </location>
</feature>
<dbReference type="InterPro" id="IPR036640">
    <property type="entry name" value="ABC1_TM_sf"/>
</dbReference>
<dbReference type="PANTHER" id="PTHR43394:SF1">
    <property type="entry name" value="ATP-BINDING CASSETTE SUB-FAMILY B MEMBER 10, MITOCHONDRIAL"/>
    <property type="match status" value="1"/>
</dbReference>
<dbReference type="SUPFAM" id="SSF90123">
    <property type="entry name" value="ABC transporter transmembrane region"/>
    <property type="match status" value="1"/>
</dbReference>
<dbReference type="GO" id="GO:0016020">
    <property type="term" value="C:membrane"/>
    <property type="evidence" value="ECO:0007669"/>
    <property type="project" value="UniProtKB-SubCell"/>
</dbReference>
<evidence type="ECO:0000256" key="2">
    <source>
        <dbReference type="ARBA" id="ARBA00022692"/>
    </source>
</evidence>
<gene>
    <name evidence="7" type="ORF">S01H1_21153</name>
</gene>
<keyword evidence="4 5" id="KW-0472">Membrane</keyword>
<protein>
    <recommendedName>
        <fullName evidence="6">ABC transmembrane type-1 domain-containing protein</fullName>
    </recommendedName>
</protein>
<dbReference type="PROSITE" id="PS50929">
    <property type="entry name" value="ABC_TM1F"/>
    <property type="match status" value="1"/>
</dbReference>
<comment type="subcellular location">
    <subcellularLocation>
        <location evidence="1">Membrane</location>
        <topology evidence="1">Multi-pass membrane protein</topology>
    </subcellularLocation>
</comment>
<keyword evidence="2 5" id="KW-0812">Transmembrane</keyword>
<dbReference type="EMBL" id="BARS01011682">
    <property type="protein sequence ID" value="GAF92599.1"/>
    <property type="molecule type" value="Genomic_DNA"/>
</dbReference>
<evidence type="ECO:0000256" key="4">
    <source>
        <dbReference type="ARBA" id="ARBA00023136"/>
    </source>
</evidence>
<dbReference type="Gene3D" id="1.20.1560.10">
    <property type="entry name" value="ABC transporter type 1, transmembrane domain"/>
    <property type="match status" value="1"/>
</dbReference>
<evidence type="ECO:0000259" key="6">
    <source>
        <dbReference type="PROSITE" id="PS50929"/>
    </source>
</evidence>